<feature type="domain" description="Peptidase C45 hydrolase" evidence="1">
    <location>
        <begin position="118"/>
        <end position="272"/>
    </location>
</feature>
<name>A0A1I0A3A4_9FIRM</name>
<proteinExistence type="predicted"/>
<evidence type="ECO:0000313" key="3">
    <source>
        <dbReference type="Proteomes" id="UP000199568"/>
    </source>
</evidence>
<dbReference type="InterPro" id="IPR047794">
    <property type="entry name" value="C45_proenzyme-like"/>
</dbReference>
<sequence>MLDFHERVILSSPEDSLEVRHLVLKGSNYEIGKKLGEIAKEVHGIEKKPSEDLLQTRCQRIYLEKNYPIYLERMKGTAATYNKDLSKDAVDFSLLGELALDTGCSAVYYPPNSTASGHGIISRNLDFYMPSKTPAFSKPYIVEMYPDEGYPSITILSFQLLGEALEGINSEGLTVIHLADDESAVNHSIEPTFSNAVGINELKSVQLLLDTCATVEEAKEVLLTNKHFYIFQPIHLLIADRFGNSFVWEYSHAHNKEYIVDRKEDTPQIVTNFLLHRYEAIEVIPKTSEDKICPYNRYRVLHDAIEDCTEKFTIDFTKKTNALVFVEETSYMHPPEIPVRTLLHNIYDIDDRSIEISFYLRDGANHRYGTSIRTPYYEFSIKNQ</sequence>
<gene>
    <name evidence="2" type="ORF">SAMN05660297_00856</name>
</gene>
<dbReference type="InterPro" id="IPR005079">
    <property type="entry name" value="Peptidase_C45_hydrolase"/>
</dbReference>
<evidence type="ECO:0000313" key="2">
    <source>
        <dbReference type="EMBL" id="SES88549.1"/>
    </source>
</evidence>
<dbReference type="RefSeq" id="WP_090439801.1">
    <property type="nucleotide sequence ID" value="NZ_FOHU01000002.1"/>
</dbReference>
<dbReference type="OrthoDB" id="8617387at2"/>
<protein>
    <submittedName>
        <fullName evidence="2">Acyl-coenzyme A:6-aminopenicillanic acid acyl-transferase</fullName>
    </submittedName>
</protein>
<evidence type="ECO:0000259" key="1">
    <source>
        <dbReference type="Pfam" id="PF03417"/>
    </source>
</evidence>
<accession>A0A1I0A3A4</accession>
<organism evidence="2 3">
    <name type="scientific">Natronincola peptidivorans</name>
    <dbReference type="NCBI Taxonomy" id="426128"/>
    <lineage>
        <taxon>Bacteria</taxon>
        <taxon>Bacillati</taxon>
        <taxon>Bacillota</taxon>
        <taxon>Clostridia</taxon>
        <taxon>Peptostreptococcales</taxon>
        <taxon>Natronincolaceae</taxon>
        <taxon>Natronincola</taxon>
    </lineage>
</organism>
<dbReference type="NCBIfam" id="NF040521">
    <property type="entry name" value="C45_proenzyme"/>
    <property type="match status" value="1"/>
</dbReference>
<dbReference type="GO" id="GO:0016740">
    <property type="term" value="F:transferase activity"/>
    <property type="evidence" value="ECO:0007669"/>
    <property type="project" value="UniProtKB-KW"/>
</dbReference>
<dbReference type="Pfam" id="PF03417">
    <property type="entry name" value="AAT"/>
    <property type="match status" value="1"/>
</dbReference>
<dbReference type="InterPro" id="IPR029055">
    <property type="entry name" value="Ntn_hydrolases_N"/>
</dbReference>
<reference evidence="2 3" key="1">
    <citation type="submission" date="2016-10" db="EMBL/GenBank/DDBJ databases">
        <authorList>
            <person name="de Groot N.N."/>
        </authorList>
    </citation>
    <scope>NUCLEOTIDE SEQUENCE [LARGE SCALE GENOMIC DNA]</scope>
    <source>
        <strain evidence="2 3">DSM 18979</strain>
    </source>
</reference>
<keyword evidence="2" id="KW-0808">Transferase</keyword>
<dbReference type="AlphaFoldDB" id="A0A1I0A3A4"/>
<dbReference type="EMBL" id="FOHU01000002">
    <property type="protein sequence ID" value="SES88549.1"/>
    <property type="molecule type" value="Genomic_DNA"/>
</dbReference>
<dbReference type="SUPFAM" id="SSF56235">
    <property type="entry name" value="N-terminal nucleophile aminohydrolases (Ntn hydrolases)"/>
    <property type="match status" value="1"/>
</dbReference>
<dbReference type="Proteomes" id="UP000199568">
    <property type="component" value="Unassembled WGS sequence"/>
</dbReference>
<keyword evidence="3" id="KW-1185">Reference proteome</keyword>
<dbReference type="STRING" id="426128.SAMN05660297_00856"/>
<dbReference type="Gene3D" id="3.60.60.10">
    <property type="entry name" value="Penicillin V Acylase, Chain A"/>
    <property type="match status" value="1"/>
</dbReference>